<feature type="compositionally biased region" description="Basic and acidic residues" evidence="1">
    <location>
        <begin position="87"/>
        <end position="100"/>
    </location>
</feature>
<feature type="compositionally biased region" description="Low complexity" evidence="1">
    <location>
        <begin position="32"/>
        <end position="46"/>
    </location>
</feature>
<feature type="compositionally biased region" description="Acidic residues" evidence="1">
    <location>
        <begin position="181"/>
        <end position="199"/>
    </location>
</feature>
<comment type="caution">
    <text evidence="2">The sequence shown here is derived from an EMBL/GenBank/DDBJ whole genome shotgun (WGS) entry which is preliminary data.</text>
</comment>
<dbReference type="AlphaFoldDB" id="A0A395IN85"/>
<feature type="region of interest" description="Disordered" evidence="1">
    <location>
        <begin position="181"/>
        <end position="245"/>
    </location>
</feature>
<reference evidence="2 3" key="1">
    <citation type="submission" date="2018-06" db="EMBL/GenBank/DDBJ databases">
        <title>Genome Sequence of the Brown Rot Fungal Pathogen Monilinia fructigena.</title>
        <authorList>
            <person name="Landi L."/>
            <person name="De Miccolis Angelini R.M."/>
            <person name="Pollastro S."/>
            <person name="Abate D."/>
            <person name="Faretra F."/>
            <person name="Romanazzi G."/>
        </authorList>
    </citation>
    <scope>NUCLEOTIDE SEQUENCE [LARGE SCALE GENOMIC DNA]</scope>
    <source>
        <strain evidence="2 3">Mfrg269</strain>
    </source>
</reference>
<feature type="compositionally biased region" description="Polar residues" evidence="1">
    <location>
        <begin position="231"/>
        <end position="245"/>
    </location>
</feature>
<evidence type="ECO:0000313" key="2">
    <source>
        <dbReference type="EMBL" id="RAL60853.1"/>
    </source>
</evidence>
<feature type="region of interest" description="Disordered" evidence="1">
    <location>
        <begin position="87"/>
        <end position="112"/>
    </location>
</feature>
<proteinExistence type="predicted"/>
<sequence length="245" mass="27019">MSEKSALVYEPRSDTIAQGVFDPNLVVNNSTTVSTATVEDNNNNPNTESNKSYPRSRYIDSKQNDDSLDIDDLFGDSLSAEVKLPQVDEPKSTECQHKSDGVASNLEQNKGDNTDFDSDLNAAFDTEFALPVKSDILPNFEDALDAEMAAELETELEAELGSWISTRYGKPDSSRGWILALDEDEDEDDESLESVDEELNPQSQDAGSKIIIDLNGDDYDEGVQDDPLPSKSLQNIQPQENITEN</sequence>
<name>A0A395IN85_9HELO</name>
<feature type="region of interest" description="Disordered" evidence="1">
    <location>
        <begin position="32"/>
        <end position="66"/>
    </location>
</feature>
<organism evidence="2 3">
    <name type="scientific">Monilinia fructigena</name>
    <dbReference type="NCBI Taxonomy" id="38457"/>
    <lineage>
        <taxon>Eukaryota</taxon>
        <taxon>Fungi</taxon>
        <taxon>Dikarya</taxon>
        <taxon>Ascomycota</taxon>
        <taxon>Pezizomycotina</taxon>
        <taxon>Leotiomycetes</taxon>
        <taxon>Helotiales</taxon>
        <taxon>Sclerotiniaceae</taxon>
        <taxon>Monilinia</taxon>
    </lineage>
</organism>
<feature type="compositionally biased region" description="Acidic residues" evidence="1">
    <location>
        <begin position="215"/>
        <end position="224"/>
    </location>
</feature>
<evidence type="ECO:0000256" key="1">
    <source>
        <dbReference type="SAM" id="MobiDB-lite"/>
    </source>
</evidence>
<accession>A0A395IN85</accession>
<dbReference type="EMBL" id="QKRW01000036">
    <property type="protein sequence ID" value="RAL60853.1"/>
    <property type="molecule type" value="Genomic_DNA"/>
</dbReference>
<evidence type="ECO:0000313" key="3">
    <source>
        <dbReference type="Proteomes" id="UP000249056"/>
    </source>
</evidence>
<protein>
    <submittedName>
        <fullName evidence="2">Uncharacterized protein</fullName>
    </submittedName>
</protein>
<keyword evidence="3" id="KW-1185">Reference proteome</keyword>
<gene>
    <name evidence="2" type="ORF">DID88_010178</name>
</gene>
<dbReference type="Proteomes" id="UP000249056">
    <property type="component" value="Unassembled WGS sequence"/>
</dbReference>